<evidence type="ECO:0000256" key="1">
    <source>
        <dbReference type="SAM" id="MobiDB-lite"/>
    </source>
</evidence>
<evidence type="ECO:0000313" key="2">
    <source>
        <dbReference type="EMBL" id="PFX12180.1"/>
    </source>
</evidence>
<feature type="region of interest" description="Disordered" evidence="1">
    <location>
        <begin position="628"/>
        <end position="724"/>
    </location>
</feature>
<gene>
    <name evidence="2" type="ORF">AWC38_SpisGene23902</name>
</gene>
<dbReference type="OrthoDB" id="5955637at2759"/>
<protein>
    <recommendedName>
        <fullName evidence="4">AAA+ ATPase domain-containing protein</fullName>
    </recommendedName>
</protein>
<accession>A0A2B4R6R6</accession>
<keyword evidence="3" id="KW-1185">Reference proteome</keyword>
<feature type="compositionally biased region" description="Low complexity" evidence="1">
    <location>
        <begin position="703"/>
        <end position="724"/>
    </location>
</feature>
<feature type="compositionally biased region" description="Basic residues" evidence="1">
    <location>
        <begin position="684"/>
        <end position="702"/>
    </location>
</feature>
<evidence type="ECO:0008006" key="4">
    <source>
        <dbReference type="Google" id="ProtNLM"/>
    </source>
</evidence>
<dbReference type="AlphaFoldDB" id="A0A2B4R6R6"/>
<comment type="caution">
    <text evidence="2">The sequence shown here is derived from an EMBL/GenBank/DDBJ whole genome shotgun (WGS) entry which is preliminary data.</text>
</comment>
<dbReference type="STRING" id="50429.A0A2B4R6R6"/>
<sequence length="909" mass="102347">MITAAAHNPNLSLFHIPPTDLSTVSSRWVKISPLTSSVTPIQVYVDKQSDLIDLNRSYFELELRLAVANGDDFNRNAAVADDKDVLYGLFNNFSHSLFKQVIVKCNGTLLTEQVDMYHHKAYILTLLNHQREDGNTVLQATNGGWNNAQIDSPVMYRAAGVKTSDDAFKALSLNHQASILQQKEDMRNRWRDGKKTILHMRSYAEIFHQGKWIVPRTSFEFHFYLNNDQILQNAQDDNPTQKLRVVTSDDIKLTFHMCLVKLNPASYVDMMAKLTKSPALYPIVRTEIRQYPLDNAATYKEILNPFGNRVPQRFTVAIVDNKAFNGQYDFDAFAYQKAGVEYIKQIVDGEEYPYETLELNTGDGEKDGRGYRRFIEASGCLERGTGNMVRFSDWGQVMSRCEEGFTFKTPSSILVVGPSNSGKTTFVQRLILENIDLFETWPTRVVYCYGSWQPMFKELKAQGVTFHEGVPEKKDLDKWFAKVRGGMLIMDDLMADGGDDMTVMNIFTQHSHHMNLTVLYLTQDLFPKGKNAKTISRNAQYIIVFKNPRDQVAIRTLILQMYPMRWKQVLDKYDQVTERPFGYLVFDVHPATADNRRMVSHLLRHEGFISTGEFANVLGIGVGNSPMPTTSGVSPPTLAGGPAGIPTTSIPVPSPSPPPAPPRTPQGLIRALGSDSSPSPPARPTRRATPRRRRTAPRRRARTSSAVSSTDDSDTSTSSSGNNLQRRLQILLNDQRNAAAGRRIAGITTTNTITTTYKDSGRPTVTRNSTSGKITESTLLDKTARVAAETSLLIDDPHIPPALKEPRIKELNRTKTNLTNKLRQGDDAYVLSGENEDANLDGLQERFIKQVARSIKQEAKTPAKTPPPLPPLPEKRKRKRRATEAEKLKAFSNWEPWEKRGWDPYQAFQ</sequence>
<name>A0A2B4R6R6_STYPI</name>
<organism evidence="2 3">
    <name type="scientific">Stylophora pistillata</name>
    <name type="common">Smooth cauliflower coral</name>
    <dbReference type="NCBI Taxonomy" id="50429"/>
    <lineage>
        <taxon>Eukaryota</taxon>
        <taxon>Metazoa</taxon>
        <taxon>Cnidaria</taxon>
        <taxon>Anthozoa</taxon>
        <taxon>Hexacorallia</taxon>
        <taxon>Scleractinia</taxon>
        <taxon>Astrocoeniina</taxon>
        <taxon>Pocilloporidae</taxon>
        <taxon>Stylophora</taxon>
    </lineage>
</organism>
<proteinExistence type="predicted"/>
<feature type="region of interest" description="Disordered" evidence="1">
    <location>
        <begin position="853"/>
        <end position="890"/>
    </location>
</feature>
<feature type="compositionally biased region" description="Pro residues" evidence="1">
    <location>
        <begin position="652"/>
        <end position="664"/>
    </location>
</feature>
<dbReference type="SUPFAM" id="SSF52540">
    <property type="entry name" value="P-loop containing nucleoside triphosphate hydrolases"/>
    <property type="match status" value="1"/>
</dbReference>
<dbReference type="Proteomes" id="UP000225706">
    <property type="component" value="Unassembled WGS sequence"/>
</dbReference>
<dbReference type="EMBL" id="LSMT01001533">
    <property type="protein sequence ID" value="PFX12180.1"/>
    <property type="molecule type" value="Genomic_DNA"/>
</dbReference>
<dbReference type="InterPro" id="IPR027417">
    <property type="entry name" value="P-loop_NTPase"/>
</dbReference>
<reference evidence="3" key="1">
    <citation type="journal article" date="2017" name="bioRxiv">
        <title>Comparative analysis of the genomes of Stylophora pistillata and Acropora digitifera provides evidence for extensive differences between species of corals.</title>
        <authorList>
            <person name="Voolstra C.R."/>
            <person name="Li Y."/>
            <person name="Liew Y.J."/>
            <person name="Baumgarten S."/>
            <person name="Zoccola D."/>
            <person name="Flot J.-F."/>
            <person name="Tambutte S."/>
            <person name="Allemand D."/>
            <person name="Aranda M."/>
        </authorList>
    </citation>
    <scope>NUCLEOTIDE SEQUENCE [LARGE SCALE GENOMIC DNA]</scope>
</reference>
<evidence type="ECO:0000313" key="3">
    <source>
        <dbReference type="Proteomes" id="UP000225706"/>
    </source>
</evidence>